<dbReference type="Proteomes" id="UP000595897">
    <property type="component" value="Chromosome"/>
</dbReference>
<evidence type="ECO:0000259" key="16">
    <source>
        <dbReference type="PROSITE" id="PS51198"/>
    </source>
</evidence>
<comment type="similarity">
    <text evidence="13">Belongs to the helicase family. AddA subfamily.</text>
</comment>
<dbReference type="Gene3D" id="3.90.320.10">
    <property type="match status" value="1"/>
</dbReference>
<dbReference type="InterPro" id="IPR038726">
    <property type="entry name" value="PDDEXK_AddAB-type"/>
</dbReference>
<keyword evidence="19" id="KW-1185">Reference proteome</keyword>
<evidence type="ECO:0000256" key="3">
    <source>
        <dbReference type="ARBA" id="ARBA00022763"/>
    </source>
</evidence>
<dbReference type="InterPro" id="IPR000212">
    <property type="entry name" value="DNA_helicase_UvrD/REP"/>
</dbReference>
<dbReference type="HAMAP" id="MF_01451">
    <property type="entry name" value="AddA"/>
    <property type="match status" value="1"/>
</dbReference>
<evidence type="ECO:0000259" key="17">
    <source>
        <dbReference type="PROSITE" id="PS51217"/>
    </source>
</evidence>
<dbReference type="Pfam" id="PF12705">
    <property type="entry name" value="PDDEXK_1"/>
    <property type="match status" value="1"/>
</dbReference>
<dbReference type="GO" id="GO:0000724">
    <property type="term" value="P:double-strand break repair via homologous recombination"/>
    <property type="evidence" value="ECO:0007669"/>
    <property type="project" value="UniProtKB-UniRule"/>
</dbReference>
<dbReference type="InterPro" id="IPR011604">
    <property type="entry name" value="PDDEXK-like_dom_sf"/>
</dbReference>
<dbReference type="KEGG" id="ahb:bsdtb5_34460"/>
<organism evidence="18 19">
    <name type="scientific">Anaeromicropila herbilytica</name>
    <dbReference type="NCBI Taxonomy" id="2785025"/>
    <lineage>
        <taxon>Bacteria</taxon>
        <taxon>Bacillati</taxon>
        <taxon>Bacillota</taxon>
        <taxon>Clostridia</taxon>
        <taxon>Lachnospirales</taxon>
        <taxon>Lachnospiraceae</taxon>
        <taxon>Anaeromicropila</taxon>
    </lineage>
</organism>
<gene>
    <name evidence="13 18" type="primary">addA</name>
    <name evidence="18" type="ORF">bsdtb5_34460</name>
</gene>
<keyword evidence="5 13" id="KW-0347">Helicase</keyword>
<feature type="domain" description="UvrD-like helicase ATP-binding" evidence="16">
    <location>
        <begin position="4"/>
        <end position="473"/>
    </location>
</feature>
<dbReference type="InterPro" id="IPR014152">
    <property type="entry name" value="AddA"/>
</dbReference>
<dbReference type="PROSITE" id="PS51198">
    <property type="entry name" value="UVRD_HELICASE_ATP_BIND"/>
    <property type="match status" value="1"/>
</dbReference>
<keyword evidence="10 13" id="KW-0413">Isomerase</keyword>
<dbReference type="InterPro" id="IPR011335">
    <property type="entry name" value="Restrct_endonuc-II-like"/>
</dbReference>
<dbReference type="GO" id="GO:0003690">
    <property type="term" value="F:double-stranded DNA binding"/>
    <property type="evidence" value="ECO:0007669"/>
    <property type="project" value="UniProtKB-UniRule"/>
</dbReference>
<dbReference type="NCBIfam" id="TIGR02785">
    <property type="entry name" value="addA_Gpos"/>
    <property type="match status" value="1"/>
</dbReference>
<keyword evidence="4 13" id="KW-0378">Hydrolase</keyword>
<protein>
    <recommendedName>
        <fullName evidence="13">ATP-dependent helicase/nuclease subunit A</fullName>
        <ecNumber evidence="13">3.1.-.-</ecNumber>
        <ecNumber evidence="13">5.6.2.4</ecNumber>
    </recommendedName>
    <alternativeName>
        <fullName evidence="13">ATP-dependent helicase/nuclease AddA</fullName>
    </alternativeName>
    <alternativeName>
        <fullName evidence="13">DNA 3'-5' helicase AddA</fullName>
    </alternativeName>
</protein>
<evidence type="ECO:0000313" key="19">
    <source>
        <dbReference type="Proteomes" id="UP000595897"/>
    </source>
</evidence>
<keyword evidence="6 13" id="KW-0269">Exonuclease</keyword>
<evidence type="ECO:0000256" key="2">
    <source>
        <dbReference type="ARBA" id="ARBA00022741"/>
    </source>
</evidence>
<comment type="catalytic activity">
    <reaction evidence="11 13">
        <text>Couples ATP hydrolysis with the unwinding of duplex DNA by translocating in the 3'-5' direction.</text>
        <dbReference type="EC" id="5.6.2.4"/>
    </reaction>
</comment>
<dbReference type="EC" id="3.1.-.-" evidence="13"/>
<evidence type="ECO:0000256" key="6">
    <source>
        <dbReference type="ARBA" id="ARBA00022839"/>
    </source>
</evidence>
<dbReference type="PANTHER" id="PTHR11070">
    <property type="entry name" value="UVRD / RECB / PCRA DNA HELICASE FAMILY MEMBER"/>
    <property type="match status" value="1"/>
</dbReference>
<feature type="binding site" evidence="14">
    <location>
        <begin position="25"/>
        <end position="32"/>
    </location>
    <ligand>
        <name>ATP</name>
        <dbReference type="ChEBI" id="CHEBI:30616"/>
    </ligand>
</feature>
<keyword evidence="8 13" id="KW-0238">DNA-binding</keyword>
<dbReference type="SUPFAM" id="SSF52540">
    <property type="entry name" value="P-loop containing nucleoside triphosphate hydrolases"/>
    <property type="match status" value="1"/>
</dbReference>
<dbReference type="Pfam" id="PF00580">
    <property type="entry name" value="UvrD-helicase"/>
    <property type="match status" value="2"/>
</dbReference>
<dbReference type="SUPFAM" id="SSF52980">
    <property type="entry name" value="Restriction endonuclease-like"/>
    <property type="match status" value="1"/>
</dbReference>
<dbReference type="InterPro" id="IPR014017">
    <property type="entry name" value="DNA_helicase_UvrD-like_C"/>
</dbReference>
<keyword evidence="9 13" id="KW-0234">DNA repair</keyword>
<keyword evidence="2 13" id="KW-0547">Nucleotide-binding</keyword>
<comment type="cofactor">
    <cofactor evidence="13">
        <name>Mg(2+)</name>
        <dbReference type="ChEBI" id="CHEBI:18420"/>
    </cofactor>
</comment>
<sequence>MAKMEWTAEQKKVIDLRNRNILVSAAAGSGKTAVLVERIITMITDEENPVDIDQLLIVTFTKAAAAEMKERIGNRIEKKLLEMPDNAHLQKQIALIQNAEITTTHSFCLNIIRNHFNSINLDPSFRVADEAEIKLLKSDVISNLLEAHYEEPTKEFINFIECYSSGKSDEQIEELILNLYNFSMSYPWPKDWLEENRKHFAIASLEEMEQTEWMKSLLDYLRLIFQDILERNEEALRICLEPDGPIHYQEALLSDRELLESLANQNSYVAYEQVLTSIQYKRLSTKKMPEVSEQKKESVKSIREDMKKAIGDTVKNYFFQSPEEMLSDMNQVQNVMNVLIDLTIQFMDDFAKEKEEKNLVDFNDLEHFALNILVHKDGDQISPSEVAQELSDHYVEILVDEYQDSNYVQETIINSISKERYSNPNIFMVGDVKQSIYKFRLARPELFMDKYNTYTVGDSSYQRIDLHKNFRSRSNVLESANFIFEQIMTRNLGNIEYNDEVALYPGASFKEYISEDNLEEDIRDSRSFEKEITSQTTELILISEEDNGEEENDLEEINQKEMEARAIAARIREITDDKNGLYVLGKDNTYRRAKYSDIVILLRTMSNWADVFVDTLMAEGIPAYSDTQSGYFSAIEIKTILNLLKIIDNPRQEIPLAAVLHSPMYEFNSEELAVICSNRKKTDLYDALEIYSIHGSDEALSAKAAAFFEQLEKFRNMVPYTSVHKLILTILSETNYYYYVTAMPAGDRRSANIDMLVQKAIEFEKTSYHGLFHFIRYIEKLNKYDIDFGEAKTIGENDDTVRIMSIHKSKGLEFPVVFVSGLGKSFNNQDARSKIVLHPDLGLGPDYIDYELRMKSPTLMKKVIQKKMQLENLSEELRILYVALTRAKEKLILTGTQKKLIDKIKKYSNIIHQEKKEQLFHDLSSASNYLDWIIPALLRHRGFEEILKDNELQGTPSGIYYNHISKFKVKIVDYFSLTSTEVMKQIAGDVQKRELLSWDSEKDCDETVKNEIVKRLEYQYPYAKEKDIKAKITVSELKRLGQMIDEDYSEKLYEEPSIEKYKEENYSEEKQQSQQEMTLEEMNSEEKQSEVSILEEIIPRFIQPEKEITATSRGTIYHKVLECIDLLSIQSPADVEKELERLLSEGILTETDTRVVRVHQIYRFTQSDLANRMRKAKSNGKLFLEKQFVLGALAKEVYPDTDSEETVLIQGIIDAYFEEEDGIVLMDYKTDYVVKGKEETLVQKYKVQLNYYQKAIEQITNKKVKEKLIYSFSLDKTISIL</sequence>
<evidence type="ECO:0000256" key="11">
    <source>
        <dbReference type="ARBA" id="ARBA00034617"/>
    </source>
</evidence>
<dbReference type="FunFam" id="3.40.50.300:FF:001236">
    <property type="entry name" value="ATP-dependent helicase/nuclease subunit A"/>
    <property type="match status" value="1"/>
</dbReference>
<evidence type="ECO:0000256" key="13">
    <source>
        <dbReference type="HAMAP-Rule" id="MF_01451"/>
    </source>
</evidence>
<evidence type="ECO:0000256" key="4">
    <source>
        <dbReference type="ARBA" id="ARBA00022801"/>
    </source>
</evidence>
<evidence type="ECO:0000256" key="9">
    <source>
        <dbReference type="ARBA" id="ARBA00023204"/>
    </source>
</evidence>
<keyword evidence="15" id="KW-0175">Coiled coil</keyword>
<evidence type="ECO:0000256" key="8">
    <source>
        <dbReference type="ARBA" id="ARBA00023125"/>
    </source>
</evidence>
<evidence type="ECO:0000256" key="1">
    <source>
        <dbReference type="ARBA" id="ARBA00022722"/>
    </source>
</evidence>
<dbReference type="InterPro" id="IPR027417">
    <property type="entry name" value="P-loop_NTPase"/>
</dbReference>
<keyword evidence="3 13" id="KW-0227">DNA damage</keyword>
<dbReference type="EMBL" id="AP024169">
    <property type="protein sequence ID" value="BCN32151.1"/>
    <property type="molecule type" value="Genomic_DNA"/>
</dbReference>
<comment type="function">
    <text evidence="13">The heterodimer acts as both an ATP-dependent DNA helicase and an ATP-dependent, dual-direction single-stranded exonuclease. Recognizes the chi site generating a DNA molecule suitable for the initiation of homologous recombination. The AddA nuclease domain is required for chi fragment generation; this subunit has the helicase and 3' -&gt; 5' nuclease activities.</text>
</comment>
<feature type="domain" description="UvrD-like helicase C-terminal" evidence="17">
    <location>
        <begin position="520"/>
        <end position="811"/>
    </location>
</feature>
<name>A0A7R7IEL9_9FIRM</name>
<evidence type="ECO:0000256" key="15">
    <source>
        <dbReference type="SAM" id="Coils"/>
    </source>
</evidence>
<dbReference type="Gene3D" id="1.10.274.50">
    <property type="match status" value="1"/>
</dbReference>
<comment type="subunit">
    <text evidence="13">Heterodimer of AddA and AddB/RexB.</text>
</comment>
<evidence type="ECO:0000256" key="5">
    <source>
        <dbReference type="ARBA" id="ARBA00022806"/>
    </source>
</evidence>
<evidence type="ECO:0000256" key="7">
    <source>
        <dbReference type="ARBA" id="ARBA00022840"/>
    </source>
</evidence>
<dbReference type="RefSeq" id="WP_271713221.1">
    <property type="nucleotide sequence ID" value="NZ_AP024169.1"/>
</dbReference>
<feature type="coiled-coil region" evidence="15">
    <location>
        <begin position="860"/>
        <end position="890"/>
    </location>
</feature>
<dbReference type="GO" id="GO:0033202">
    <property type="term" value="C:DNA helicase complex"/>
    <property type="evidence" value="ECO:0007669"/>
    <property type="project" value="TreeGrafter"/>
</dbReference>
<keyword evidence="7 13" id="KW-0067">ATP-binding</keyword>
<dbReference type="GO" id="GO:0043138">
    <property type="term" value="F:3'-5' DNA helicase activity"/>
    <property type="evidence" value="ECO:0007669"/>
    <property type="project" value="UniProtKB-UniRule"/>
</dbReference>
<dbReference type="InterPro" id="IPR014016">
    <property type="entry name" value="UvrD-like_ATP-bd"/>
</dbReference>
<accession>A0A7R7IEL9</accession>
<dbReference type="EC" id="5.6.2.4" evidence="13"/>
<keyword evidence="1 13" id="KW-0540">Nuclease</keyword>
<evidence type="ECO:0000256" key="12">
    <source>
        <dbReference type="ARBA" id="ARBA00048988"/>
    </source>
</evidence>
<dbReference type="GO" id="GO:0008408">
    <property type="term" value="F:3'-5' exonuclease activity"/>
    <property type="evidence" value="ECO:0007669"/>
    <property type="project" value="UniProtKB-UniRule"/>
</dbReference>
<reference evidence="18 19" key="1">
    <citation type="submission" date="2020-11" db="EMBL/GenBank/DDBJ databases">
        <title>Draft genome sequencing of a Lachnospiraceae strain isolated from anoxic soil subjected to BSD treatment.</title>
        <authorList>
            <person name="Uek A."/>
            <person name="Tonouchi A."/>
        </authorList>
    </citation>
    <scope>NUCLEOTIDE SEQUENCE [LARGE SCALE GENOMIC DNA]</scope>
    <source>
        <strain evidence="18 19">TB5</strain>
    </source>
</reference>
<dbReference type="PROSITE" id="PS51217">
    <property type="entry name" value="UVRD_HELICASE_CTER"/>
    <property type="match status" value="1"/>
</dbReference>
<dbReference type="GO" id="GO:0005524">
    <property type="term" value="F:ATP binding"/>
    <property type="evidence" value="ECO:0007669"/>
    <property type="project" value="UniProtKB-UniRule"/>
</dbReference>
<evidence type="ECO:0000256" key="14">
    <source>
        <dbReference type="PROSITE-ProRule" id="PRU00560"/>
    </source>
</evidence>
<dbReference type="GO" id="GO:0005829">
    <property type="term" value="C:cytosol"/>
    <property type="evidence" value="ECO:0007669"/>
    <property type="project" value="TreeGrafter"/>
</dbReference>
<evidence type="ECO:0000313" key="18">
    <source>
        <dbReference type="EMBL" id="BCN32151.1"/>
    </source>
</evidence>
<dbReference type="Pfam" id="PF13361">
    <property type="entry name" value="UvrD_C"/>
    <property type="match status" value="1"/>
</dbReference>
<proteinExistence type="inferred from homology"/>
<dbReference type="Gene3D" id="3.40.50.300">
    <property type="entry name" value="P-loop containing nucleotide triphosphate hydrolases"/>
    <property type="match status" value="3"/>
</dbReference>
<evidence type="ECO:0000256" key="10">
    <source>
        <dbReference type="ARBA" id="ARBA00023235"/>
    </source>
</evidence>
<dbReference type="PANTHER" id="PTHR11070:SF48">
    <property type="entry name" value="ATP-DEPENDENT HELICASE_NUCLEASE SUBUNIT A"/>
    <property type="match status" value="1"/>
</dbReference>
<comment type="catalytic activity">
    <reaction evidence="12 13">
        <text>ATP + H2O = ADP + phosphate + H(+)</text>
        <dbReference type="Rhea" id="RHEA:13065"/>
        <dbReference type="ChEBI" id="CHEBI:15377"/>
        <dbReference type="ChEBI" id="CHEBI:15378"/>
        <dbReference type="ChEBI" id="CHEBI:30616"/>
        <dbReference type="ChEBI" id="CHEBI:43474"/>
        <dbReference type="ChEBI" id="CHEBI:456216"/>
        <dbReference type="EC" id="5.6.2.4"/>
    </reaction>
</comment>